<evidence type="ECO:0000313" key="2">
    <source>
        <dbReference type="Proteomes" id="UP000325577"/>
    </source>
</evidence>
<keyword evidence="2" id="KW-1185">Reference proteome</keyword>
<protein>
    <submittedName>
        <fullName evidence="1">Uncharacterized protein</fullName>
    </submittedName>
</protein>
<dbReference type="EMBL" id="CM018034">
    <property type="protein sequence ID" value="KAA8543520.1"/>
    <property type="molecule type" value="Genomic_DNA"/>
</dbReference>
<sequence length="118" mass="13500">MLQSFLLIKVGMVQLQTALSYFIKGFIDPRVNPRKREQEERETDRQTFSHLAHSLTPRTSPIRIKLRVLIALWRSTRNGGDGAATSLCSSCWQRFCSTILPYTAPIAWTRLSILSGYQ</sequence>
<evidence type="ECO:0000313" key="1">
    <source>
        <dbReference type="EMBL" id="KAA8543520.1"/>
    </source>
</evidence>
<name>A0A5J5BMV2_9ASTE</name>
<accession>A0A5J5BMV2</accession>
<proteinExistence type="predicted"/>
<reference evidence="1 2" key="1">
    <citation type="submission" date="2019-09" db="EMBL/GenBank/DDBJ databases">
        <title>A chromosome-level genome assembly of the Chinese tupelo Nyssa sinensis.</title>
        <authorList>
            <person name="Yang X."/>
            <person name="Kang M."/>
            <person name="Yang Y."/>
            <person name="Xiong H."/>
            <person name="Wang M."/>
            <person name="Zhang Z."/>
            <person name="Wang Z."/>
            <person name="Wu H."/>
            <person name="Ma T."/>
            <person name="Liu J."/>
            <person name="Xi Z."/>
        </authorList>
    </citation>
    <scope>NUCLEOTIDE SEQUENCE [LARGE SCALE GENOMIC DNA]</scope>
    <source>
        <strain evidence="1">J267</strain>
        <tissue evidence="1">Leaf</tissue>
    </source>
</reference>
<gene>
    <name evidence="1" type="ORF">F0562_020985</name>
</gene>
<dbReference type="AlphaFoldDB" id="A0A5J5BMV2"/>
<dbReference type="Proteomes" id="UP000325577">
    <property type="component" value="Linkage Group LG11"/>
</dbReference>
<organism evidence="1 2">
    <name type="scientific">Nyssa sinensis</name>
    <dbReference type="NCBI Taxonomy" id="561372"/>
    <lineage>
        <taxon>Eukaryota</taxon>
        <taxon>Viridiplantae</taxon>
        <taxon>Streptophyta</taxon>
        <taxon>Embryophyta</taxon>
        <taxon>Tracheophyta</taxon>
        <taxon>Spermatophyta</taxon>
        <taxon>Magnoliopsida</taxon>
        <taxon>eudicotyledons</taxon>
        <taxon>Gunneridae</taxon>
        <taxon>Pentapetalae</taxon>
        <taxon>asterids</taxon>
        <taxon>Cornales</taxon>
        <taxon>Nyssaceae</taxon>
        <taxon>Nyssa</taxon>
    </lineage>
</organism>